<sequence>MIEMLFAIGIFALGAAGLGLGLALGRDAPRTSCGAAARHAGARCADCPLRHAGDAEPGS</sequence>
<dbReference type="RefSeq" id="WP_058861796.1">
    <property type="nucleotide sequence ID" value="NZ_LPXO01000004.1"/>
</dbReference>
<keyword evidence="2" id="KW-1185">Reference proteome</keyword>
<dbReference type="EMBL" id="LPXO01000004">
    <property type="protein sequence ID" value="KUF11132.1"/>
    <property type="molecule type" value="Genomic_DNA"/>
</dbReference>
<dbReference type="STRING" id="1685382.AVJ23_08740"/>
<accession>A0A0W7WKJ7</accession>
<evidence type="ECO:0000313" key="1">
    <source>
        <dbReference type="EMBL" id="KUF11132.1"/>
    </source>
</evidence>
<proteinExistence type="predicted"/>
<dbReference type="AlphaFoldDB" id="A0A0W7WKJ7"/>
<dbReference type="Proteomes" id="UP000054396">
    <property type="component" value="Unassembled WGS sequence"/>
</dbReference>
<protein>
    <submittedName>
        <fullName evidence="1">Uncharacterized protein</fullName>
    </submittedName>
</protein>
<organism evidence="1 2">
    <name type="scientific">Pseudoponticoccus marisrubri</name>
    <dbReference type="NCBI Taxonomy" id="1685382"/>
    <lineage>
        <taxon>Bacteria</taxon>
        <taxon>Pseudomonadati</taxon>
        <taxon>Pseudomonadota</taxon>
        <taxon>Alphaproteobacteria</taxon>
        <taxon>Rhodobacterales</taxon>
        <taxon>Roseobacteraceae</taxon>
        <taxon>Pseudoponticoccus</taxon>
    </lineage>
</organism>
<evidence type="ECO:0000313" key="2">
    <source>
        <dbReference type="Proteomes" id="UP000054396"/>
    </source>
</evidence>
<comment type="caution">
    <text evidence="1">The sequence shown here is derived from an EMBL/GenBank/DDBJ whole genome shotgun (WGS) entry which is preliminary data.</text>
</comment>
<name>A0A0W7WKJ7_9RHOB</name>
<reference evidence="1 2" key="1">
    <citation type="submission" date="2015-12" db="EMBL/GenBank/DDBJ databases">
        <authorList>
            <person name="Shamseldin A."/>
            <person name="Moawad H."/>
            <person name="Abd El-Rahim W.M."/>
            <person name="Sadowsky M.J."/>
        </authorList>
    </citation>
    <scope>NUCLEOTIDE SEQUENCE [LARGE SCALE GENOMIC DNA]</scope>
    <source>
        <strain evidence="1 2">SJ5A-1</strain>
    </source>
</reference>
<gene>
    <name evidence="1" type="ORF">AVJ23_08740</name>
</gene>